<dbReference type="SUPFAM" id="SSF57184">
    <property type="entry name" value="Growth factor receptor domain"/>
    <property type="match status" value="1"/>
</dbReference>
<dbReference type="Pfam" id="PF00219">
    <property type="entry name" value="IGFBP"/>
    <property type="match status" value="1"/>
</dbReference>
<evidence type="ECO:0000256" key="5">
    <source>
        <dbReference type="ARBA" id="ARBA00023157"/>
    </source>
</evidence>
<comment type="subcellular location">
    <subcellularLocation>
        <location evidence="1 6">Membrane</location>
        <topology evidence="1 6">Multi-pass membrane protein</topology>
    </subcellularLocation>
</comment>
<dbReference type="CDD" id="cd20069">
    <property type="entry name" value="5TM_Oxa1-like"/>
    <property type="match status" value="1"/>
</dbReference>
<dbReference type="Gene3D" id="3.30.60.30">
    <property type="match status" value="1"/>
</dbReference>
<evidence type="ECO:0000256" key="3">
    <source>
        <dbReference type="ARBA" id="ARBA00022989"/>
    </source>
</evidence>
<dbReference type="Pfam" id="PF07648">
    <property type="entry name" value="Kazal_2"/>
    <property type="match status" value="1"/>
</dbReference>
<dbReference type="AlphaFoldDB" id="A0AAD3RFM7"/>
<dbReference type="PANTHER" id="PTHR12428">
    <property type="entry name" value="OXA1"/>
    <property type="match status" value="1"/>
</dbReference>
<dbReference type="SMART" id="SM00280">
    <property type="entry name" value="KAZAL"/>
    <property type="match status" value="1"/>
</dbReference>
<evidence type="ECO:0000313" key="9">
    <source>
        <dbReference type="Proteomes" id="UP001279410"/>
    </source>
</evidence>
<dbReference type="InterPro" id="IPR002350">
    <property type="entry name" value="Kazal_dom"/>
</dbReference>
<dbReference type="InterPro" id="IPR036058">
    <property type="entry name" value="Kazal_dom_sf"/>
</dbReference>
<dbReference type="InterPro" id="IPR001708">
    <property type="entry name" value="YidC/ALB3/OXA1/COX18"/>
</dbReference>
<evidence type="ECO:0000259" key="7">
    <source>
        <dbReference type="PROSITE" id="PS51323"/>
    </source>
</evidence>
<dbReference type="Pfam" id="PF02096">
    <property type="entry name" value="60KD_IMP"/>
    <property type="match status" value="1"/>
</dbReference>
<dbReference type="GO" id="GO:0005576">
    <property type="term" value="C:extracellular region"/>
    <property type="evidence" value="ECO:0007669"/>
    <property type="project" value="InterPro"/>
</dbReference>
<evidence type="ECO:0000256" key="1">
    <source>
        <dbReference type="ARBA" id="ARBA00004141"/>
    </source>
</evidence>
<sequence length="449" mass="47407">MLSVGGSLRSGILQLRLLQLPVRGLCSAVIHRKSPAPGLTWSAPAPVGFPSVCGLRSPVRTVSGVGGGAAGAAGDTGAGVSDWCGGLADSAPVHLCEHFLVSVQQISGLPWWLSIVVATLSVRTLITLPLAAYQLIIVSKVEALQVEISELAKRLRYEVSIRARERGWTDKQSRFQFQKNLRRLVSQLYIRDNCHPFKASLLVWVQLPLWISLSLALRNLSLDQSALQSNLAAGGALWFPDLTAPDSTWILPVSLGLINLFIVEVFALQRLSPTRFQKLALNCIRGFSVLMVPIAASVPSSLALYWVSAGPGCGPCDPAQCAPLPAEGCPAGILMDSCGCCSVCAAAEGELCGGRRAAARRCGSGLECVKSDENKKNKLGVCACKTNYEVCGTDGVTYRTGCALKSASLAAQAEGREPINVQNKGRCATAPVIVIPPGEVYNVSGSLCA</sequence>
<dbReference type="GO" id="GO:0032979">
    <property type="term" value="P:protein insertion into mitochondrial inner membrane from matrix"/>
    <property type="evidence" value="ECO:0007669"/>
    <property type="project" value="TreeGrafter"/>
</dbReference>
<comment type="caution">
    <text evidence="8">The sequence shown here is derived from an EMBL/GenBank/DDBJ whole genome shotgun (WGS) entry which is preliminary data.</text>
</comment>
<reference evidence="8" key="1">
    <citation type="submission" date="2022-08" db="EMBL/GenBank/DDBJ databases">
        <title>Genome sequencing of akame (Lates japonicus).</title>
        <authorList>
            <person name="Hashiguchi Y."/>
            <person name="Takahashi H."/>
        </authorList>
    </citation>
    <scope>NUCLEOTIDE SEQUENCE</scope>
    <source>
        <strain evidence="8">Kochi</strain>
    </source>
</reference>
<evidence type="ECO:0000256" key="4">
    <source>
        <dbReference type="ARBA" id="ARBA00023136"/>
    </source>
</evidence>
<comment type="similarity">
    <text evidence="6">Belongs to the OXA1/ALB3/YidC family.</text>
</comment>
<protein>
    <submittedName>
        <fullName evidence="8">Mitochondrial inner membrane protein COX18</fullName>
    </submittedName>
</protein>
<proteinExistence type="inferred from homology"/>
<gene>
    <name evidence="8" type="ORF">AKAME5_002011700</name>
</gene>
<dbReference type="PROSITE" id="PS51323">
    <property type="entry name" value="IGFBP_N_2"/>
    <property type="match status" value="1"/>
</dbReference>
<dbReference type="Proteomes" id="UP001279410">
    <property type="component" value="Unassembled WGS sequence"/>
</dbReference>
<dbReference type="EMBL" id="BRZM01000152">
    <property type="protein sequence ID" value="GLD68804.1"/>
    <property type="molecule type" value="Genomic_DNA"/>
</dbReference>
<name>A0AAD3RFM7_LATJO</name>
<dbReference type="GO" id="GO:0032977">
    <property type="term" value="F:membrane insertase activity"/>
    <property type="evidence" value="ECO:0007669"/>
    <property type="project" value="InterPro"/>
</dbReference>
<evidence type="ECO:0000256" key="2">
    <source>
        <dbReference type="ARBA" id="ARBA00022692"/>
    </source>
</evidence>
<dbReference type="InterPro" id="IPR000867">
    <property type="entry name" value="IGFBP-like"/>
</dbReference>
<keyword evidence="3" id="KW-1133">Transmembrane helix</keyword>
<evidence type="ECO:0000313" key="8">
    <source>
        <dbReference type="EMBL" id="GLD68804.1"/>
    </source>
</evidence>
<accession>A0AAD3RFM7</accession>
<dbReference type="Gene3D" id="4.10.40.20">
    <property type="match status" value="1"/>
</dbReference>
<evidence type="ECO:0000256" key="6">
    <source>
        <dbReference type="RuleBase" id="RU003945"/>
    </source>
</evidence>
<dbReference type="GO" id="GO:0033617">
    <property type="term" value="P:mitochondrial respiratory chain complex IV assembly"/>
    <property type="evidence" value="ECO:0007669"/>
    <property type="project" value="TreeGrafter"/>
</dbReference>
<dbReference type="GO" id="GO:0005743">
    <property type="term" value="C:mitochondrial inner membrane"/>
    <property type="evidence" value="ECO:0007669"/>
    <property type="project" value="TreeGrafter"/>
</dbReference>
<keyword evidence="4" id="KW-0472">Membrane</keyword>
<keyword evidence="9" id="KW-1185">Reference proteome</keyword>
<feature type="domain" description="IGFBP N-terminal" evidence="7">
    <location>
        <begin position="309"/>
        <end position="385"/>
    </location>
</feature>
<dbReference type="InterPro" id="IPR028055">
    <property type="entry name" value="YidC/Oxa/ALB_C"/>
</dbReference>
<dbReference type="SUPFAM" id="SSF100895">
    <property type="entry name" value="Kazal-type serine protease inhibitors"/>
    <property type="match status" value="1"/>
</dbReference>
<keyword evidence="5" id="KW-1015">Disulfide bond</keyword>
<keyword evidence="2 6" id="KW-0812">Transmembrane</keyword>
<dbReference type="FunFam" id="4.10.40.20:FF:000006">
    <property type="entry name" value="insulin-like growth factor-binding protein 7"/>
    <property type="match status" value="1"/>
</dbReference>
<dbReference type="PANTHER" id="PTHR12428:SF65">
    <property type="entry name" value="CYTOCHROME C OXIDASE ASSEMBLY PROTEIN COX18, MITOCHONDRIAL"/>
    <property type="match status" value="1"/>
</dbReference>
<dbReference type="SMART" id="SM00121">
    <property type="entry name" value="IB"/>
    <property type="match status" value="1"/>
</dbReference>
<organism evidence="8 9">
    <name type="scientific">Lates japonicus</name>
    <name type="common">Japanese lates</name>
    <dbReference type="NCBI Taxonomy" id="270547"/>
    <lineage>
        <taxon>Eukaryota</taxon>
        <taxon>Metazoa</taxon>
        <taxon>Chordata</taxon>
        <taxon>Craniata</taxon>
        <taxon>Vertebrata</taxon>
        <taxon>Euteleostomi</taxon>
        <taxon>Actinopterygii</taxon>
        <taxon>Neopterygii</taxon>
        <taxon>Teleostei</taxon>
        <taxon>Neoteleostei</taxon>
        <taxon>Acanthomorphata</taxon>
        <taxon>Carangaria</taxon>
        <taxon>Carangaria incertae sedis</taxon>
        <taxon>Centropomidae</taxon>
        <taxon>Lates</taxon>
    </lineage>
</organism>
<dbReference type="InterPro" id="IPR009030">
    <property type="entry name" value="Growth_fac_rcpt_cys_sf"/>
</dbReference>